<sequence length="157" mass="17589">MDQSYSASKNQHQPQDVGKDITDSSKLHHQRDETTTGEAKRRKLSSTTTFLSEEEKKSRHIASEKKRRETIRLAFDRIVDLVPNLTPSESRTEVAVLTKSAAFIDELRSENQRLLQLLQNSNVPVPEHLLEAYNNTSGATSSGAQKTKEEHSSDGGE</sequence>
<keyword evidence="4" id="KW-0804">Transcription</keyword>
<evidence type="ECO:0000256" key="2">
    <source>
        <dbReference type="ARBA" id="ARBA00023015"/>
    </source>
</evidence>
<dbReference type="PROSITE" id="PS50888">
    <property type="entry name" value="BHLH"/>
    <property type="match status" value="1"/>
</dbReference>
<dbReference type="GeneID" id="90075207"/>
<evidence type="ECO:0000256" key="6">
    <source>
        <dbReference type="SAM" id="MobiDB-lite"/>
    </source>
</evidence>
<dbReference type="EMBL" id="BTFZ01000011">
    <property type="protein sequence ID" value="GMM37232.1"/>
    <property type="molecule type" value="Genomic_DNA"/>
</dbReference>
<feature type="compositionally biased region" description="Basic and acidic residues" evidence="6">
    <location>
        <begin position="17"/>
        <end position="34"/>
    </location>
</feature>
<evidence type="ECO:0000256" key="4">
    <source>
        <dbReference type="ARBA" id="ARBA00023163"/>
    </source>
</evidence>
<name>A0AAV5QRM2_9ASCO</name>
<dbReference type="InterPro" id="IPR011598">
    <property type="entry name" value="bHLH_dom"/>
</dbReference>
<feature type="compositionally biased region" description="Polar residues" evidence="6">
    <location>
        <begin position="1"/>
        <end position="14"/>
    </location>
</feature>
<feature type="region of interest" description="Disordered" evidence="6">
    <location>
        <begin position="129"/>
        <end position="157"/>
    </location>
</feature>
<dbReference type="Proteomes" id="UP001360560">
    <property type="component" value="Unassembled WGS sequence"/>
</dbReference>
<comment type="subcellular location">
    <subcellularLocation>
        <location evidence="1">Nucleus</location>
    </subcellularLocation>
</comment>
<keyword evidence="9" id="KW-1185">Reference proteome</keyword>
<evidence type="ECO:0000256" key="1">
    <source>
        <dbReference type="ARBA" id="ARBA00004123"/>
    </source>
</evidence>
<feature type="compositionally biased region" description="Basic and acidic residues" evidence="6">
    <location>
        <begin position="53"/>
        <end position="67"/>
    </location>
</feature>
<dbReference type="SMART" id="SM00353">
    <property type="entry name" value="HLH"/>
    <property type="match status" value="1"/>
</dbReference>
<dbReference type="InterPro" id="IPR052207">
    <property type="entry name" value="Max-like/E-box_TFs"/>
</dbReference>
<keyword evidence="2" id="KW-0805">Transcription regulation</keyword>
<evidence type="ECO:0000256" key="5">
    <source>
        <dbReference type="ARBA" id="ARBA00023242"/>
    </source>
</evidence>
<feature type="compositionally biased region" description="Polar residues" evidence="6">
    <location>
        <begin position="133"/>
        <end position="145"/>
    </location>
</feature>
<proteinExistence type="predicted"/>
<accession>A0AAV5QRM2</accession>
<keyword evidence="5" id="KW-0539">Nucleus</keyword>
<reference evidence="8 9" key="1">
    <citation type="journal article" date="2023" name="Elife">
        <title>Identification of key yeast species and microbe-microbe interactions impacting larval growth of Drosophila in the wild.</title>
        <authorList>
            <person name="Mure A."/>
            <person name="Sugiura Y."/>
            <person name="Maeda R."/>
            <person name="Honda K."/>
            <person name="Sakurai N."/>
            <person name="Takahashi Y."/>
            <person name="Watada M."/>
            <person name="Katoh T."/>
            <person name="Gotoh A."/>
            <person name="Gotoh Y."/>
            <person name="Taniguchi I."/>
            <person name="Nakamura K."/>
            <person name="Hayashi T."/>
            <person name="Katayama T."/>
            <person name="Uemura T."/>
            <person name="Hattori Y."/>
        </authorList>
    </citation>
    <scope>NUCLEOTIDE SEQUENCE [LARGE SCALE GENOMIC DNA]</scope>
    <source>
        <strain evidence="8 9">SC-9</strain>
    </source>
</reference>
<feature type="domain" description="BHLH" evidence="7">
    <location>
        <begin position="55"/>
        <end position="107"/>
    </location>
</feature>
<dbReference type="AlphaFoldDB" id="A0AAV5QRM2"/>
<dbReference type="Gene3D" id="4.10.280.10">
    <property type="entry name" value="Helix-loop-helix DNA-binding domain"/>
    <property type="match status" value="1"/>
</dbReference>
<dbReference type="GO" id="GO:0005634">
    <property type="term" value="C:nucleus"/>
    <property type="evidence" value="ECO:0007669"/>
    <property type="project" value="UniProtKB-SubCell"/>
</dbReference>
<evidence type="ECO:0000313" key="9">
    <source>
        <dbReference type="Proteomes" id="UP001360560"/>
    </source>
</evidence>
<dbReference type="GO" id="GO:0000978">
    <property type="term" value="F:RNA polymerase II cis-regulatory region sequence-specific DNA binding"/>
    <property type="evidence" value="ECO:0007669"/>
    <property type="project" value="TreeGrafter"/>
</dbReference>
<dbReference type="GO" id="GO:0000981">
    <property type="term" value="F:DNA-binding transcription factor activity, RNA polymerase II-specific"/>
    <property type="evidence" value="ECO:0007669"/>
    <property type="project" value="TreeGrafter"/>
</dbReference>
<evidence type="ECO:0000313" key="8">
    <source>
        <dbReference type="EMBL" id="GMM37232.1"/>
    </source>
</evidence>
<dbReference type="PANTHER" id="PTHR15741">
    <property type="entry name" value="BASIC HELIX-LOOP-HELIX ZIP TRANSCRIPTION FACTOR"/>
    <property type="match status" value="1"/>
</dbReference>
<evidence type="ECO:0000259" key="7">
    <source>
        <dbReference type="PROSITE" id="PS50888"/>
    </source>
</evidence>
<keyword evidence="3" id="KW-0238">DNA-binding</keyword>
<protein>
    <submittedName>
        <fullName evidence="8">Ino4 protein</fullName>
    </submittedName>
</protein>
<dbReference type="GO" id="GO:0046983">
    <property type="term" value="F:protein dimerization activity"/>
    <property type="evidence" value="ECO:0007669"/>
    <property type="project" value="InterPro"/>
</dbReference>
<gene>
    <name evidence="8" type="ORF">DASC09_045570</name>
</gene>
<dbReference type="Pfam" id="PF23181">
    <property type="entry name" value="bHLH_INO4"/>
    <property type="match status" value="1"/>
</dbReference>
<dbReference type="InterPro" id="IPR057072">
    <property type="entry name" value="bHLH_INO4"/>
</dbReference>
<organism evidence="8 9">
    <name type="scientific">Saccharomycopsis crataegensis</name>
    <dbReference type="NCBI Taxonomy" id="43959"/>
    <lineage>
        <taxon>Eukaryota</taxon>
        <taxon>Fungi</taxon>
        <taxon>Dikarya</taxon>
        <taxon>Ascomycota</taxon>
        <taxon>Saccharomycotina</taxon>
        <taxon>Saccharomycetes</taxon>
        <taxon>Saccharomycopsidaceae</taxon>
        <taxon>Saccharomycopsis</taxon>
    </lineage>
</organism>
<dbReference type="InterPro" id="IPR036638">
    <property type="entry name" value="HLH_DNA-bd_sf"/>
</dbReference>
<dbReference type="SUPFAM" id="SSF47459">
    <property type="entry name" value="HLH, helix-loop-helix DNA-binding domain"/>
    <property type="match status" value="1"/>
</dbReference>
<dbReference type="PANTHER" id="PTHR15741:SF27">
    <property type="entry name" value="TRANSCRIPTION FACTOR AP-4"/>
    <property type="match status" value="1"/>
</dbReference>
<dbReference type="RefSeq" id="XP_064854228.1">
    <property type="nucleotide sequence ID" value="XM_064998156.1"/>
</dbReference>
<comment type="caution">
    <text evidence="8">The sequence shown here is derived from an EMBL/GenBank/DDBJ whole genome shotgun (WGS) entry which is preliminary data.</text>
</comment>
<feature type="compositionally biased region" description="Basic and acidic residues" evidence="6">
    <location>
        <begin position="146"/>
        <end position="157"/>
    </location>
</feature>
<evidence type="ECO:0000256" key="3">
    <source>
        <dbReference type="ARBA" id="ARBA00023125"/>
    </source>
</evidence>
<feature type="region of interest" description="Disordered" evidence="6">
    <location>
        <begin position="1"/>
        <end position="67"/>
    </location>
</feature>